<dbReference type="PANTHER" id="PTHR21261:SF15">
    <property type="entry name" value="BEATEN PATH IIIA, ISOFORM D-RELATED"/>
    <property type="match status" value="1"/>
</dbReference>
<dbReference type="Gene3D" id="2.60.40.10">
    <property type="entry name" value="Immunoglobulins"/>
    <property type="match status" value="1"/>
</dbReference>
<feature type="domain" description="Ig-like" evidence="1">
    <location>
        <begin position="19"/>
        <end position="122"/>
    </location>
</feature>
<dbReference type="PANTHER" id="PTHR21261">
    <property type="entry name" value="BEAT PROTEIN"/>
    <property type="match status" value="1"/>
</dbReference>
<dbReference type="InterPro" id="IPR013783">
    <property type="entry name" value="Ig-like_fold"/>
</dbReference>
<dbReference type="InterPro" id="IPR007110">
    <property type="entry name" value="Ig-like_dom"/>
</dbReference>
<dbReference type="OMA" id="NCSAPHA"/>
<accession>A0A979FJK8</accession>
<evidence type="ECO:0000313" key="2">
    <source>
        <dbReference type="Proteomes" id="UP000694843"/>
    </source>
</evidence>
<reference evidence="3" key="1">
    <citation type="submission" date="2025-08" db="UniProtKB">
        <authorList>
            <consortium name="RefSeq"/>
        </authorList>
    </citation>
    <scope>IDENTIFICATION</scope>
    <source>
        <tissue evidence="3">Whole organism</tissue>
    </source>
</reference>
<dbReference type="SUPFAM" id="SSF48726">
    <property type="entry name" value="Immunoglobulin"/>
    <property type="match status" value="1"/>
</dbReference>
<dbReference type="GeneID" id="125178131"/>
<dbReference type="KEGG" id="hazt:125178131"/>
<evidence type="ECO:0000259" key="1">
    <source>
        <dbReference type="PROSITE" id="PS50835"/>
    </source>
</evidence>
<evidence type="ECO:0000313" key="3">
    <source>
        <dbReference type="RefSeq" id="XP_047737161.1"/>
    </source>
</evidence>
<dbReference type="PROSITE" id="PS50835">
    <property type="entry name" value="IG_LIKE"/>
    <property type="match status" value="1"/>
</dbReference>
<gene>
    <name evidence="3" type="primary">LOC125178131</name>
</gene>
<organism evidence="2 3">
    <name type="scientific">Hyalella azteca</name>
    <name type="common">Amphipod</name>
    <dbReference type="NCBI Taxonomy" id="294128"/>
    <lineage>
        <taxon>Eukaryota</taxon>
        <taxon>Metazoa</taxon>
        <taxon>Ecdysozoa</taxon>
        <taxon>Arthropoda</taxon>
        <taxon>Crustacea</taxon>
        <taxon>Multicrustacea</taxon>
        <taxon>Malacostraca</taxon>
        <taxon>Eumalacostraca</taxon>
        <taxon>Peracarida</taxon>
        <taxon>Amphipoda</taxon>
        <taxon>Senticaudata</taxon>
        <taxon>Talitrida</taxon>
        <taxon>Talitroidea</taxon>
        <taxon>Hyalellidae</taxon>
        <taxon>Hyalella</taxon>
    </lineage>
</organism>
<name>A0A979FJK8_HYAAZ</name>
<dbReference type="AlphaFoldDB" id="A0A979FJK8"/>
<proteinExistence type="predicted"/>
<sequence>MDSRFSDVQTVNLTVIDVPKTAPVITGRTTGYTLGETLHLNCSAPHAHPPVQLQWKINGVLASDSYIIKYEGKQDKLGRVSTKSGLRFRLDRDYFVHTGALRVHCTAQSAGERGLSSEVTILESEIRRPRPQRNTAKNTAVQCRVGIVGLAAAAMSWLV</sequence>
<dbReference type="RefSeq" id="XP_047737161.1">
    <property type="nucleotide sequence ID" value="XM_047881205.1"/>
</dbReference>
<dbReference type="Proteomes" id="UP000694843">
    <property type="component" value="Unplaced"/>
</dbReference>
<dbReference type="InterPro" id="IPR036179">
    <property type="entry name" value="Ig-like_dom_sf"/>
</dbReference>
<protein>
    <submittedName>
        <fullName evidence="3">Uncharacterized protein LOC125178131</fullName>
    </submittedName>
</protein>
<keyword evidence="2" id="KW-1185">Reference proteome</keyword>